<keyword evidence="6 9" id="KW-0520">NAD</keyword>
<evidence type="ECO:0000256" key="2">
    <source>
        <dbReference type="ARBA" id="ARBA00006601"/>
    </source>
</evidence>
<comment type="similarity">
    <text evidence="2">Belongs to the UDP-glucose/GDP-mannose dehydrogenase family.</text>
</comment>
<dbReference type="GO" id="GO:0005634">
    <property type="term" value="C:nucleus"/>
    <property type="evidence" value="ECO:0007669"/>
    <property type="project" value="TreeGrafter"/>
</dbReference>
<evidence type="ECO:0000259" key="10">
    <source>
        <dbReference type="SMART" id="SM00984"/>
    </source>
</evidence>
<dbReference type="SUPFAM" id="SSF51735">
    <property type="entry name" value="NAD(P)-binding Rossmann-fold domains"/>
    <property type="match status" value="1"/>
</dbReference>
<comment type="pathway">
    <text evidence="1">Nucleotide-sugar biosynthesis; UDP-alpha-D-glucuronate biosynthesis; UDP-alpha-D-glucuronate from UDP-alpha-D-glucose: step 1/1.</text>
</comment>
<dbReference type="PIRSF" id="PIRSF000124">
    <property type="entry name" value="UDPglc_GDPman_dh"/>
    <property type="match status" value="1"/>
</dbReference>
<dbReference type="InterPro" id="IPR005024">
    <property type="entry name" value="Snf7_fam"/>
</dbReference>
<dbReference type="FunFam" id="3.40.50.720:FF:000032">
    <property type="entry name" value="UDP-glucose 6-dehydrogenase"/>
    <property type="match status" value="1"/>
</dbReference>
<dbReference type="Proteomes" id="UP000243217">
    <property type="component" value="Unassembled WGS sequence"/>
</dbReference>
<dbReference type="InterPro" id="IPR036220">
    <property type="entry name" value="UDP-Glc/GDP-Man_DH_C_sf"/>
</dbReference>
<dbReference type="InterPro" id="IPR017476">
    <property type="entry name" value="UDP-Glc/GDP-Man"/>
</dbReference>
<feature type="binding site" evidence="9">
    <location>
        <begin position="101"/>
        <end position="105"/>
    </location>
    <ligand>
        <name>NAD(+)</name>
        <dbReference type="ChEBI" id="CHEBI:57540"/>
    </ligand>
</feature>
<dbReference type="Pfam" id="PF03720">
    <property type="entry name" value="UDPG_MGDP_dh_C"/>
    <property type="match status" value="1"/>
</dbReference>
<evidence type="ECO:0000256" key="3">
    <source>
        <dbReference type="ARBA" id="ARBA00012954"/>
    </source>
</evidence>
<reference evidence="11 12" key="1">
    <citation type="journal article" date="2014" name="Genome Biol. Evol.">
        <title>The secreted proteins of Achlya hypogyna and Thraustotheca clavata identify the ancestral oomycete secretome and reveal gene acquisitions by horizontal gene transfer.</title>
        <authorList>
            <person name="Misner I."/>
            <person name="Blouin N."/>
            <person name="Leonard G."/>
            <person name="Richards T.A."/>
            <person name="Lane C.E."/>
        </authorList>
    </citation>
    <scope>NUCLEOTIDE SEQUENCE [LARGE SCALE GENOMIC DNA]</scope>
    <source>
        <strain evidence="11 12">ATCC 34112</strain>
    </source>
</reference>
<dbReference type="Pfam" id="PF03721">
    <property type="entry name" value="UDPG_MGDP_dh_N"/>
    <property type="match status" value="1"/>
</dbReference>
<accession>A0A1V9ZZK8</accession>
<evidence type="ECO:0000256" key="4">
    <source>
        <dbReference type="ARBA" id="ARBA00015132"/>
    </source>
</evidence>
<protein>
    <recommendedName>
        <fullName evidence="4">UDP-glucose 6-dehydrogenase</fullName>
        <ecNumber evidence="3">1.1.1.22</ecNumber>
    </recommendedName>
</protein>
<dbReference type="FunFam" id="3.40.50.720:FF:000114">
    <property type="entry name" value="UDP-glucose 6-dehydrogenase"/>
    <property type="match status" value="1"/>
</dbReference>
<evidence type="ECO:0000256" key="5">
    <source>
        <dbReference type="ARBA" id="ARBA00023002"/>
    </source>
</evidence>
<dbReference type="GO" id="GO:0003979">
    <property type="term" value="F:UDP-glucose 6-dehydrogenase activity"/>
    <property type="evidence" value="ECO:0007669"/>
    <property type="project" value="UniProtKB-EC"/>
</dbReference>
<feature type="domain" description="UDP-glucose/GDP-mannose dehydrogenase C-terminal" evidence="10">
    <location>
        <begin position="344"/>
        <end position="449"/>
    </location>
</feature>
<feature type="active site" description="Nucleophile" evidence="8">
    <location>
        <position position="288"/>
    </location>
</feature>
<dbReference type="GO" id="GO:0006065">
    <property type="term" value="P:UDP-glucuronate biosynthetic process"/>
    <property type="evidence" value="ECO:0007669"/>
    <property type="project" value="UniProtKB-UniPathway"/>
</dbReference>
<name>A0A1V9ZZK8_9STRA</name>
<keyword evidence="12" id="KW-1185">Reference proteome</keyword>
<dbReference type="AlphaFoldDB" id="A0A1V9ZZK8"/>
<dbReference type="UniPathway" id="UPA00038">
    <property type="reaction ID" value="UER00491"/>
</dbReference>
<evidence type="ECO:0000313" key="11">
    <source>
        <dbReference type="EMBL" id="OQS03444.1"/>
    </source>
</evidence>
<feature type="binding site" evidence="9">
    <location>
        <begin position="142"/>
        <end position="143"/>
    </location>
    <ligand>
        <name>NAD(+)</name>
        <dbReference type="ChEBI" id="CHEBI:57540"/>
    </ligand>
</feature>
<feature type="binding site" evidence="9">
    <location>
        <position position="48"/>
    </location>
    <ligand>
        <name>NAD(+)</name>
        <dbReference type="ChEBI" id="CHEBI:57540"/>
    </ligand>
</feature>
<dbReference type="PANTHER" id="PTHR11374">
    <property type="entry name" value="UDP-GLUCOSE DEHYDROGENASE/UDP-MANNAC DEHYDROGENASE"/>
    <property type="match status" value="1"/>
</dbReference>
<feature type="binding site" evidence="9">
    <location>
        <begin position="288"/>
        <end position="291"/>
    </location>
    <ligand>
        <name>NAD(+)</name>
        <dbReference type="ChEBI" id="CHEBI:57540"/>
    </ligand>
</feature>
<dbReference type="OrthoDB" id="5059218at2759"/>
<dbReference type="InterPro" id="IPR008927">
    <property type="entry name" value="6-PGluconate_DH-like_C_sf"/>
</dbReference>
<dbReference type="SUPFAM" id="SSF52413">
    <property type="entry name" value="UDP-glucose/GDP-mannose dehydrogenase C-terminal domain"/>
    <property type="match status" value="1"/>
</dbReference>
<dbReference type="Gene3D" id="3.40.50.720">
    <property type="entry name" value="NAD(P)-binding Rossmann-like Domain"/>
    <property type="match status" value="2"/>
</dbReference>
<dbReference type="PIRSF" id="PIRSF500133">
    <property type="entry name" value="UDPglc_DH_euk"/>
    <property type="match status" value="1"/>
</dbReference>
<proteinExistence type="inferred from homology"/>
<evidence type="ECO:0000256" key="9">
    <source>
        <dbReference type="PIRSR" id="PIRSR500133-3"/>
    </source>
</evidence>
<dbReference type="SMART" id="SM00984">
    <property type="entry name" value="UDPG_MGDP_dh_C"/>
    <property type="match status" value="1"/>
</dbReference>
<evidence type="ECO:0000313" key="12">
    <source>
        <dbReference type="Proteomes" id="UP000243217"/>
    </source>
</evidence>
<comment type="catalytic activity">
    <reaction evidence="7">
        <text>UDP-alpha-D-glucose + 2 NAD(+) + H2O = UDP-alpha-D-glucuronate + 2 NADH + 3 H(+)</text>
        <dbReference type="Rhea" id="RHEA:23596"/>
        <dbReference type="ChEBI" id="CHEBI:15377"/>
        <dbReference type="ChEBI" id="CHEBI:15378"/>
        <dbReference type="ChEBI" id="CHEBI:57540"/>
        <dbReference type="ChEBI" id="CHEBI:57945"/>
        <dbReference type="ChEBI" id="CHEBI:58052"/>
        <dbReference type="ChEBI" id="CHEBI:58885"/>
        <dbReference type="EC" id="1.1.1.22"/>
    </reaction>
</comment>
<dbReference type="GO" id="GO:0051287">
    <property type="term" value="F:NAD binding"/>
    <property type="evidence" value="ECO:0007669"/>
    <property type="project" value="InterPro"/>
</dbReference>
<feature type="binding site" evidence="9">
    <location>
        <position position="177"/>
    </location>
    <ligand>
        <name>NAD(+)</name>
        <dbReference type="ChEBI" id="CHEBI:57540"/>
    </ligand>
</feature>
<sequence>MMASQRPLIDMDGAYELRVCCMGAGYVGGPTMAVIAKFCPRIRVVVVDISAKQIARWNRGDLPIYEPKLEELVAAQRNKNLFFSTEIDRNIKEADLIFVCVNTPTKATGFGAGAAADTKHVEACARMIAESATSDKIVVEKSTVPVHTAEVLNTVFEANSSTSVHFEVLSNPEFLSEGTAVSDLMDPSRILIGGNSTPSGQKAVETLVSIYEHWVARDKIITTNVWSSELSKLVANAFLAQRISSMNSISALCEATGADVSEVARAVGTDPRIGDKFLQVSVGFGGSCFQKDILNLVYLAESCHLPQVAAYWRSVVDMNEYQKNRFSKLIVSKLFHSVTNKKIAILGFAYKKDTGDTRETAAAAIIKALVAERANIHIYDPKVEKEDMIDELQYQGLAQCDIETIHVASSPYEATNKAHAIAILTEWTEFTALPYDRIYQDMLKPAFENNINTTPFSFFLTHPTPLSVLIFFFHRHYEIMFDFLKRPTLEDELFKMKFTAKSLLRNAKKCEKNQVAAKAKLKKAIEQGNMEGAKIYATNAIREKNQFLSYLQLSSRIDAVAARVQTAISMGKLKQNMSGVVKGMDHVMDSMNVEKISSTMDQFEKQFEDLDVRSAYMESAMNSTTAGATPADQVDDLIQMVADQNGLVIAGQLDDAGSVGTELPLQASAAPSKTDELSARLAALRKA</sequence>
<dbReference type="SUPFAM" id="SSF48179">
    <property type="entry name" value="6-phosphogluconate dehydrogenase C-terminal domain-like"/>
    <property type="match status" value="1"/>
</dbReference>
<dbReference type="Gene3D" id="6.10.140.1230">
    <property type="match status" value="1"/>
</dbReference>
<dbReference type="EC" id="1.1.1.22" evidence="3"/>
<dbReference type="Pfam" id="PF00984">
    <property type="entry name" value="UDPG_MGDP_dh"/>
    <property type="match status" value="1"/>
</dbReference>
<dbReference type="STRING" id="74557.A0A1V9ZZK8"/>
<dbReference type="InterPro" id="IPR036291">
    <property type="entry name" value="NAD(P)-bd_dom_sf"/>
</dbReference>
<dbReference type="Pfam" id="PF03357">
    <property type="entry name" value="Snf7"/>
    <property type="match status" value="1"/>
</dbReference>
<dbReference type="GO" id="GO:0007034">
    <property type="term" value="P:vacuolar transport"/>
    <property type="evidence" value="ECO:0007669"/>
    <property type="project" value="InterPro"/>
</dbReference>
<organism evidence="11 12">
    <name type="scientific">Thraustotheca clavata</name>
    <dbReference type="NCBI Taxonomy" id="74557"/>
    <lineage>
        <taxon>Eukaryota</taxon>
        <taxon>Sar</taxon>
        <taxon>Stramenopiles</taxon>
        <taxon>Oomycota</taxon>
        <taxon>Saprolegniomycetes</taxon>
        <taxon>Saprolegniales</taxon>
        <taxon>Achlyaceae</taxon>
        <taxon>Thraustotheca</taxon>
    </lineage>
</organism>
<dbReference type="PANTHER" id="PTHR11374:SF3">
    <property type="entry name" value="UDP-GLUCOSE 6-DEHYDROGENASE"/>
    <property type="match status" value="1"/>
</dbReference>
<gene>
    <name evidence="11" type="ORF">THRCLA_04253</name>
</gene>
<feature type="binding site" evidence="9">
    <location>
        <begin position="23"/>
        <end position="28"/>
    </location>
    <ligand>
        <name>NAD(+)</name>
        <dbReference type="ChEBI" id="CHEBI:57540"/>
    </ligand>
</feature>
<dbReference type="InterPro" id="IPR014026">
    <property type="entry name" value="UDP-Glc/GDP-Man_DH_dimer"/>
</dbReference>
<dbReference type="FunFam" id="1.20.5.100:FF:000001">
    <property type="entry name" value="UDP-glucose 6-dehydrogenase"/>
    <property type="match status" value="1"/>
</dbReference>
<dbReference type="EMBL" id="JNBS01000893">
    <property type="protein sequence ID" value="OQS03444.1"/>
    <property type="molecule type" value="Genomic_DNA"/>
</dbReference>
<feature type="binding site" evidence="9">
    <location>
        <position position="358"/>
    </location>
    <ligand>
        <name>NAD(+)</name>
        <dbReference type="ChEBI" id="CHEBI:57540"/>
    </ligand>
</feature>
<dbReference type="GO" id="GO:0006024">
    <property type="term" value="P:glycosaminoglycan biosynthetic process"/>
    <property type="evidence" value="ECO:0007669"/>
    <property type="project" value="TreeGrafter"/>
</dbReference>
<dbReference type="InterPro" id="IPR001732">
    <property type="entry name" value="UDP-Glc/GDP-Man_DH_N"/>
</dbReference>
<evidence type="ECO:0000256" key="1">
    <source>
        <dbReference type="ARBA" id="ARBA00004701"/>
    </source>
</evidence>
<dbReference type="NCBIfam" id="TIGR03026">
    <property type="entry name" value="NDP-sugDHase"/>
    <property type="match status" value="1"/>
</dbReference>
<dbReference type="InterPro" id="IPR028356">
    <property type="entry name" value="UDPglc_DH_euk"/>
</dbReference>
<dbReference type="Gene3D" id="1.20.5.100">
    <property type="entry name" value="Cytochrome c1, transmembrane anchor, C-terminal"/>
    <property type="match status" value="1"/>
</dbReference>
<evidence type="ECO:0000256" key="6">
    <source>
        <dbReference type="ARBA" id="ARBA00023027"/>
    </source>
</evidence>
<evidence type="ECO:0000256" key="8">
    <source>
        <dbReference type="PIRSR" id="PIRSR500133-1"/>
    </source>
</evidence>
<dbReference type="InterPro" id="IPR014027">
    <property type="entry name" value="UDP-Glc/GDP-Man_DH_C"/>
</dbReference>
<evidence type="ECO:0000256" key="7">
    <source>
        <dbReference type="ARBA" id="ARBA00047473"/>
    </source>
</evidence>
<keyword evidence="5" id="KW-0560">Oxidoreductase</keyword>
<comment type="caution">
    <text evidence="11">The sequence shown here is derived from an EMBL/GenBank/DDBJ whole genome shotgun (WGS) entry which is preliminary data.</text>
</comment>